<gene>
    <name evidence="1" type="ORF">FOZ60_010540</name>
</gene>
<protein>
    <submittedName>
        <fullName evidence="1">Uncharacterized protein</fullName>
    </submittedName>
</protein>
<evidence type="ECO:0000313" key="2">
    <source>
        <dbReference type="Proteomes" id="UP000541610"/>
    </source>
</evidence>
<dbReference type="AlphaFoldDB" id="A0A7J6PCW8"/>
<dbReference type="EMBL" id="JABANP010000043">
    <property type="protein sequence ID" value="KAF4693616.1"/>
    <property type="molecule type" value="Genomic_DNA"/>
</dbReference>
<evidence type="ECO:0000313" key="1">
    <source>
        <dbReference type="EMBL" id="KAF4693616.1"/>
    </source>
</evidence>
<comment type="caution">
    <text evidence="1">The sequence shown here is derived from an EMBL/GenBank/DDBJ whole genome shotgun (WGS) entry which is preliminary data.</text>
</comment>
<name>A0A7J6PCW8_PEROL</name>
<proteinExistence type="predicted"/>
<sequence length="332" mass="36682">MRELNISIVTLLLHSAAGKSARGQGKLRAHPAPESHCVLHANDLQGEGEYTRTGNNNRTITFSPHGASIAAKYDENSKKYFVDYASISVIEMYQGESPGRASDALPTQRHYITPGGLPFEIMDEYTIGDGDDCKSVVVGGARRLLEESPEGFKTKMPKDASNLGRLSPLIWSHAVEDVIEHQLTTDSATPKGVCNGFLSDPTAPVSYITVIWSEKRSHAFMNSITFIDFNATEPPNIALSPHGLALVRSAWERVSDGKHEMMQNDFTGMLLEVGEELLKDAKVRAMAERSDWNLATDDSVFKYVRSGFTQALIIAVATNWNDKLKRYIPPRQ</sequence>
<reference evidence="1 2" key="1">
    <citation type="submission" date="2020-04" db="EMBL/GenBank/DDBJ databases">
        <title>Perkinsus olseni comparative genomics.</title>
        <authorList>
            <person name="Bogema D.R."/>
        </authorList>
    </citation>
    <scope>NUCLEOTIDE SEQUENCE [LARGE SCALE GENOMIC DNA]</scope>
    <source>
        <strain evidence="1">00978-12</strain>
    </source>
</reference>
<dbReference type="Proteomes" id="UP000541610">
    <property type="component" value="Unassembled WGS sequence"/>
</dbReference>
<accession>A0A7J6PCW8</accession>
<organism evidence="1 2">
    <name type="scientific">Perkinsus olseni</name>
    <name type="common">Perkinsus atlanticus</name>
    <dbReference type="NCBI Taxonomy" id="32597"/>
    <lineage>
        <taxon>Eukaryota</taxon>
        <taxon>Sar</taxon>
        <taxon>Alveolata</taxon>
        <taxon>Perkinsozoa</taxon>
        <taxon>Perkinsea</taxon>
        <taxon>Perkinsida</taxon>
        <taxon>Perkinsidae</taxon>
        <taxon>Perkinsus</taxon>
    </lineage>
</organism>